<dbReference type="RefSeq" id="WP_069948288.1">
    <property type="nucleotide sequence ID" value="NZ_CP014143.1"/>
</dbReference>
<dbReference type="Pfam" id="PF01979">
    <property type="entry name" value="Amidohydro_1"/>
    <property type="match status" value="1"/>
</dbReference>
<dbReference type="KEGG" id="micc:AUP74_03058"/>
<dbReference type="STRING" id="1769779.AUP74_03058"/>
<dbReference type="Gene3D" id="2.30.40.10">
    <property type="entry name" value="Urease, subunit C, domain 1"/>
    <property type="match status" value="1"/>
</dbReference>
<evidence type="ECO:0000313" key="3">
    <source>
        <dbReference type="EMBL" id="AOS98424.1"/>
    </source>
</evidence>
<dbReference type="SUPFAM" id="SSF51556">
    <property type="entry name" value="Metallo-dependent hydrolases"/>
    <property type="match status" value="1"/>
</dbReference>
<dbReference type="SUPFAM" id="SSF51338">
    <property type="entry name" value="Composite domain of metallo-dependent hydrolases"/>
    <property type="match status" value="2"/>
</dbReference>
<organism evidence="3 4">
    <name type="scientific">Microbulbifer aggregans</name>
    <dbReference type="NCBI Taxonomy" id="1769779"/>
    <lineage>
        <taxon>Bacteria</taxon>
        <taxon>Pseudomonadati</taxon>
        <taxon>Pseudomonadota</taxon>
        <taxon>Gammaproteobacteria</taxon>
        <taxon>Cellvibrionales</taxon>
        <taxon>Microbulbiferaceae</taxon>
        <taxon>Microbulbifer</taxon>
    </lineage>
</organism>
<feature type="domain" description="Amidohydrolase-related" evidence="2">
    <location>
        <begin position="74"/>
        <end position="418"/>
    </location>
</feature>
<keyword evidence="1" id="KW-0732">Signal</keyword>
<dbReference type="Proteomes" id="UP000095672">
    <property type="component" value="Chromosome"/>
</dbReference>
<dbReference type="InterPro" id="IPR051781">
    <property type="entry name" value="Metallo-dep_Hydrolase"/>
</dbReference>
<accession>A0A1C9WBA2</accession>
<proteinExistence type="predicted"/>
<dbReference type="PATRIC" id="fig|1769779.3.peg.3032"/>
<reference evidence="4" key="1">
    <citation type="submission" date="2016-01" db="EMBL/GenBank/DDBJ databases">
        <title>Complete genome sequence of Microbulbifer sp. CCB-MM1, a halophile isolated from Matang Mangrove Forest, Perak.</title>
        <authorList>
            <person name="Moh T.H."/>
            <person name="Dinesh B."/>
            <person name="Lau N.-S."/>
            <person name="Go F."/>
            <person name="Alexander Chong S.-C."/>
        </authorList>
    </citation>
    <scope>NUCLEOTIDE SEQUENCE [LARGE SCALE GENOMIC DNA]</scope>
    <source>
        <strain evidence="4">CCB-MM1</strain>
    </source>
</reference>
<feature type="signal peptide" evidence="1">
    <location>
        <begin position="1"/>
        <end position="24"/>
    </location>
</feature>
<dbReference type="Gene3D" id="3.20.20.140">
    <property type="entry name" value="Metal-dependent hydrolases"/>
    <property type="match status" value="1"/>
</dbReference>
<evidence type="ECO:0000313" key="4">
    <source>
        <dbReference type="Proteomes" id="UP000095672"/>
    </source>
</evidence>
<dbReference type="InterPro" id="IPR057744">
    <property type="entry name" value="OTAase-like"/>
</dbReference>
<protein>
    <submittedName>
        <fullName evidence="3">Imidazolonepropionase</fullName>
    </submittedName>
</protein>
<dbReference type="CDD" id="cd01299">
    <property type="entry name" value="Met_dep_hydrolase_A"/>
    <property type="match status" value="1"/>
</dbReference>
<dbReference type="InterPro" id="IPR032466">
    <property type="entry name" value="Metal_Hydrolase"/>
</dbReference>
<dbReference type="PANTHER" id="PTHR43135:SF3">
    <property type="entry name" value="ALPHA-D-RIBOSE 1-METHYLPHOSPHONATE 5-TRIPHOSPHATE DIPHOSPHATASE"/>
    <property type="match status" value="1"/>
</dbReference>
<dbReference type="PANTHER" id="PTHR43135">
    <property type="entry name" value="ALPHA-D-RIBOSE 1-METHYLPHOSPHONATE 5-TRIPHOSPHATE DIPHOSPHATASE"/>
    <property type="match status" value="1"/>
</dbReference>
<dbReference type="OrthoDB" id="9782972at2"/>
<sequence length="426" mass="45114" precursor="true">MYKKNALFALLVAAGALLAQTAAAVTYLSADRLIDVENGRVIESPLVTIDGNRIVSVLPDATPPEGAIRLQGATLLPGLMDMHVHLTGSADQHGYRRLARTAVRSAITGVKNARTSLDAGFTTMRNLGAQGYADVALRDAINDGDVPGPRLFVSGPAIGITGGHCDNNLLTHEFDAKGGGVADGPWGVRAKVRENLKFGADLIKLCATGGVMSKGTEPGAQQLALEEMQAAVAEARNRGVIVAAHAHGTEGIKAAIRAGVNSVEHASFLDSEAIRLAKKHGTVLSMDIYVTEYILSEGEKAGILPESLEKERRVGSRQRESFREAVDAGVKMVFGSDAAVYPHGENPRQFSRMVEFGMTPLQALQAATINAAELLGQQENLGSIREGKLADIVAVPGNPLEDIGVMEKVQFVMKDGTVYKNDAVTF</sequence>
<dbReference type="InterPro" id="IPR011059">
    <property type="entry name" value="Metal-dep_hydrolase_composite"/>
</dbReference>
<evidence type="ECO:0000259" key="2">
    <source>
        <dbReference type="Pfam" id="PF01979"/>
    </source>
</evidence>
<dbReference type="InterPro" id="IPR006680">
    <property type="entry name" value="Amidohydro-rel"/>
</dbReference>
<name>A0A1C9WBA2_9GAMM</name>
<evidence type="ECO:0000256" key="1">
    <source>
        <dbReference type="SAM" id="SignalP"/>
    </source>
</evidence>
<dbReference type="GO" id="GO:0016810">
    <property type="term" value="F:hydrolase activity, acting on carbon-nitrogen (but not peptide) bonds"/>
    <property type="evidence" value="ECO:0007669"/>
    <property type="project" value="InterPro"/>
</dbReference>
<gene>
    <name evidence="3" type="ORF">AUP74_03058</name>
</gene>
<keyword evidence="4" id="KW-1185">Reference proteome</keyword>
<dbReference type="EMBL" id="CP014143">
    <property type="protein sequence ID" value="AOS98424.1"/>
    <property type="molecule type" value="Genomic_DNA"/>
</dbReference>
<dbReference type="AlphaFoldDB" id="A0A1C9WBA2"/>
<feature type="chain" id="PRO_5008895668" evidence="1">
    <location>
        <begin position="25"/>
        <end position="426"/>
    </location>
</feature>